<dbReference type="Proteomes" id="UP000650224">
    <property type="component" value="Unassembled WGS sequence"/>
</dbReference>
<accession>A0A8I0HNY1</accession>
<dbReference type="AlphaFoldDB" id="A0A8I0HNY1"/>
<evidence type="ECO:0000313" key="1">
    <source>
        <dbReference type="EMBL" id="MBD8030279.1"/>
    </source>
</evidence>
<evidence type="ECO:0000313" key="2">
    <source>
        <dbReference type="Proteomes" id="UP000650224"/>
    </source>
</evidence>
<gene>
    <name evidence="1" type="ORF">H9627_08075</name>
</gene>
<name>A0A8I0HNY1_9CORY</name>
<dbReference type="RefSeq" id="WP_191733509.1">
    <property type="nucleotide sequence ID" value="NZ_JACSPR010000005.1"/>
</dbReference>
<sequence>MRLTELELFSDRDLRVMEVQALISLADSVELLTAKVYELNDTITDISDVVTGLEAKRRH</sequence>
<reference evidence="1 2" key="1">
    <citation type="submission" date="2020-08" db="EMBL/GenBank/DDBJ databases">
        <title>A Genomic Blueprint of the Chicken Gut Microbiome.</title>
        <authorList>
            <person name="Gilroy R."/>
            <person name="Ravi A."/>
            <person name="Getino M."/>
            <person name="Pursley I."/>
            <person name="Horton D.L."/>
            <person name="Alikhan N.-F."/>
            <person name="Baker D."/>
            <person name="Gharbi K."/>
            <person name="Hall N."/>
            <person name="Watson M."/>
            <person name="Adriaenssens E.M."/>
            <person name="Foster-Nyarko E."/>
            <person name="Jarju S."/>
            <person name="Secka A."/>
            <person name="Antonio M."/>
            <person name="Oren A."/>
            <person name="Chaudhuri R."/>
            <person name="La Ragione R.M."/>
            <person name="Hildebrand F."/>
            <person name="Pallen M.J."/>
        </authorList>
    </citation>
    <scope>NUCLEOTIDE SEQUENCE [LARGE SCALE GENOMIC DNA]</scope>
    <source>
        <strain evidence="1 2">Sa1YVA5</strain>
    </source>
</reference>
<dbReference type="EMBL" id="JACSPR010000005">
    <property type="protein sequence ID" value="MBD8030279.1"/>
    <property type="molecule type" value="Genomic_DNA"/>
</dbReference>
<comment type="caution">
    <text evidence="1">The sequence shown here is derived from an EMBL/GenBank/DDBJ whole genome shotgun (WGS) entry which is preliminary data.</text>
</comment>
<keyword evidence="2" id="KW-1185">Reference proteome</keyword>
<protein>
    <submittedName>
        <fullName evidence="1">Uncharacterized protein</fullName>
    </submittedName>
</protein>
<organism evidence="1 2">
    <name type="scientific">Corynebacterium gallinarum</name>
    <dbReference type="NCBI Taxonomy" id="2762214"/>
    <lineage>
        <taxon>Bacteria</taxon>
        <taxon>Bacillati</taxon>
        <taxon>Actinomycetota</taxon>
        <taxon>Actinomycetes</taxon>
        <taxon>Mycobacteriales</taxon>
        <taxon>Corynebacteriaceae</taxon>
        <taxon>Corynebacterium</taxon>
    </lineage>
</organism>
<proteinExistence type="predicted"/>